<dbReference type="KEGG" id="cbr:CBG_27183"/>
<gene>
    <name evidence="2 4" type="ORF">CBG27183</name>
    <name evidence="2" type="ORF">CBG_27183</name>
</gene>
<reference evidence="2 3" key="2">
    <citation type="journal article" date="2011" name="PLoS Genet.">
        <title>Caenorhabditis briggsae recombinant inbred line genotypes reveal inter-strain incompatibility and the evolution of recombination.</title>
        <authorList>
            <person name="Ross J.A."/>
            <person name="Koboldt D.C."/>
            <person name="Staisch J.E."/>
            <person name="Chamberlin H.M."/>
            <person name="Gupta B.P."/>
            <person name="Miller R.D."/>
            <person name="Baird S.E."/>
            <person name="Haag E.S."/>
        </authorList>
    </citation>
    <scope>NUCLEOTIDE SEQUENCE [LARGE SCALE GENOMIC DNA]</scope>
    <source>
        <strain evidence="2 3">AF16</strain>
    </source>
</reference>
<dbReference type="CTD" id="68918640"/>
<keyword evidence="1" id="KW-0732">Signal</keyword>
<evidence type="ECO:0000313" key="3">
    <source>
        <dbReference type="Proteomes" id="UP000008549"/>
    </source>
</evidence>
<feature type="chain" id="PRO_5002844221" evidence="1">
    <location>
        <begin position="27"/>
        <end position="142"/>
    </location>
</feature>
<dbReference type="InParanoid" id="B6IL93"/>
<dbReference type="EMBL" id="HE601047">
    <property type="protein sequence ID" value="CAS00646.1"/>
    <property type="molecule type" value="Genomic_DNA"/>
</dbReference>
<sequence>MTRKAYYPVIICLFSVFFFLPSPTESTVKCFKGPATARFGPVRKYAFLSWPPKETPKFFLNLAPKWGCPSGREKQFSLIFANFTFLAEILGKFHHHTPPPSLTVTAPPLTGITPHPSDECVVTSKQSKVCCCNTDLQTELPV</sequence>
<reference evidence="2 3" key="1">
    <citation type="journal article" date="2003" name="PLoS Biol.">
        <title>The genome sequence of Caenorhabditis briggsae: a platform for comparative genomics.</title>
        <authorList>
            <person name="Stein L.D."/>
            <person name="Bao Z."/>
            <person name="Blasiar D."/>
            <person name="Blumenthal T."/>
            <person name="Brent M.R."/>
            <person name="Chen N."/>
            <person name="Chinwalla A."/>
            <person name="Clarke L."/>
            <person name="Clee C."/>
            <person name="Coghlan A."/>
            <person name="Coulson A."/>
            <person name="D'Eustachio P."/>
            <person name="Fitch D.H."/>
            <person name="Fulton L.A."/>
            <person name="Fulton R.E."/>
            <person name="Griffiths-Jones S."/>
            <person name="Harris T.W."/>
            <person name="Hillier L.W."/>
            <person name="Kamath R."/>
            <person name="Kuwabara P.E."/>
            <person name="Mardis E.R."/>
            <person name="Marra M.A."/>
            <person name="Miner T.L."/>
            <person name="Minx P."/>
            <person name="Mullikin J.C."/>
            <person name="Plumb R.W."/>
            <person name="Rogers J."/>
            <person name="Schein J.E."/>
            <person name="Sohrmann M."/>
            <person name="Spieth J."/>
            <person name="Stajich J.E."/>
            <person name="Wei C."/>
            <person name="Willey D."/>
            <person name="Wilson R.K."/>
            <person name="Durbin R."/>
            <person name="Waterston R.H."/>
        </authorList>
    </citation>
    <scope>NUCLEOTIDE SEQUENCE [LARGE SCALE GENOMIC DNA]</scope>
    <source>
        <strain evidence="2 3">AF16</strain>
    </source>
</reference>
<dbReference type="Proteomes" id="UP000008549">
    <property type="component" value="Unassembled WGS sequence"/>
</dbReference>
<dbReference type="GeneID" id="68918640"/>
<protein>
    <submittedName>
        <fullName evidence="2">Protein CBG27183</fullName>
    </submittedName>
</protein>
<dbReference type="AlphaFoldDB" id="B6IL93"/>
<dbReference type="WormBase" id="CBG27183">
    <property type="protein sequence ID" value="CBP42501"/>
    <property type="gene ID" value="WBGene00088597"/>
</dbReference>
<name>B6IL93_CAEBR</name>
<evidence type="ECO:0000313" key="4">
    <source>
        <dbReference type="WormBase" id="CBG27183"/>
    </source>
</evidence>
<evidence type="ECO:0000313" key="2">
    <source>
        <dbReference type="EMBL" id="CAS00646.1"/>
    </source>
</evidence>
<dbReference type="FunCoup" id="B6IL93">
    <property type="interactions" value="136"/>
</dbReference>
<organism evidence="2 3">
    <name type="scientific">Caenorhabditis briggsae</name>
    <dbReference type="NCBI Taxonomy" id="6238"/>
    <lineage>
        <taxon>Eukaryota</taxon>
        <taxon>Metazoa</taxon>
        <taxon>Ecdysozoa</taxon>
        <taxon>Nematoda</taxon>
        <taxon>Chromadorea</taxon>
        <taxon>Rhabditida</taxon>
        <taxon>Rhabditina</taxon>
        <taxon>Rhabditomorpha</taxon>
        <taxon>Rhabditoidea</taxon>
        <taxon>Rhabditidae</taxon>
        <taxon>Peloderinae</taxon>
        <taxon>Caenorhabditis</taxon>
    </lineage>
</organism>
<accession>B6IL93</accession>
<feature type="signal peptide" evidence="1">
    <location>
        <begin position="1"/>
        <end position="26"/>
    </location>
</feature>
<dbReference type="HOGENOM" id="CLU_2099064_0_0_1"/>
<proteinExistence type="predicted"/>
<keyword evidence="3" id="KW-1185">Reference proteome</keyword>
<evidence type="ECO:0000256" key="1">
    <source>
        <dbReference type="SAM" id="SignalP"/>
    </source>
</evidence>
<dbReference type="RefSeq" id="XP_045100205.1">
    <property type="nucleotide sequence ID" value="XM_045237961.1"/>
</dbReference>